<keyword evidence="2 5" id="KW-0812">Transmembrane</keyword>
<organism evidence="7 8">
    <name type="scientific">Geothrix rubra</name>
    <dbReference type="NCBI Taxonomy" id="2927977"/>
    <lineage>
        <taxon>Bacteria</taxon>
        <taxon>Pseudomonadati</taxon>
        <taxon>Acidobacteriota</taxon>
        <taxon>Holophagae</taxon>
        <taxon>Holophagales</taxon>
        <taxon>Holophagaceae</taxon>
        <taxon>Geothrix</taxon>
    </lineage>
</organism>
<evidence type="ECO:0000313" key="7">
    <source>
        <dbReference type="EMBL" id="GLH68531.1"/>
    </source>
</evidence>
<dbReference type="InterPro" id="IPR000620">
    <property type="entry name" value="EamA_dom"/>
</dbReference>
<feature type="domain" description="EamA" evidence="6">
    <location>
        <begin position="20"/>
        <end position="146"/>
    </location>
</feature>
<feature type="transmembrane region" description="Helical" evidence="5">
    <location>
        <begin position="48"/>
        <end position="66"/>
    </location>
</feature>
<feature type="transmembrane region" description="Helical" evidence="5">
    <location>
        <begin position="78"/>
        <end position="99"/>
    </location>
</feature>
<evidence type="ECO:0000313" key="8">
    <source>
        <dbReference type="Proteomes" id="UP001165089"/>
    </source>
</evidence>
<name>A0ABQ5Q2J5_9BACT</name>
<feature type="transmembrane region" description="Helical" evidence="5">
    <location>
        <begin position="157"/>
        <end position="178"/>
    </location>
</feature>
<accession>A0ABQ5Q2J5</accession>
<feature type="transmembrane region" description="Helical" evidence="5">
    <location>
        <begin position="246"/>
        <end position="266"/>
    </location>
</feature>
<dbReference type="EMBL" id="BSDD01000001">
    <property type="protein sequence ID" value="GLH68531.1"/>
    <property type="molecule type" value="Genomic_DNA"/>
</dbReference>
<dbReference type="PANTHER" id="PTHR22911:SF6">
    <property type="entry name" value="SOLUTE CARRIER FAMILY 35 MEMBER G1"/>
    <property type="match status" value="1"/>
</dbReference>
<keyword evidence="3 5" id="KW-1133">Transmembrane helix</keyword>
<evidence type="ECO:0000256" key="4">
    <source>
        <dbReference type="ARBA" id="ARBA00023136"/>
    </source>
</evidence>
<feature type="transmembrane region" description="Helical" evidence="5">
    <location>
        <begin position="190"/>
        <end position="207"/>
    </location>
</feature>
<evidence type="ECO:0000256" key="5">
    <source>
        <dbReference type="SAM" id="Phobius"/>
    </source>
</evidence>
<feature type="transmembrane region" description="Helical" evidence="5">
    <location>
        <begin position="213"/>
        <end position="234"/>
    </location>
</feature>
<dbReference type="PANTHER" id="PTHR22911">
    <property type="entry name" value="ACYL-MALONYL CONDENSING ENZYME-RELATED"/>
    <property type="match status" value="1"/>
</dbReference>
<proteinExistence type="predicted"/>
<dbReference type="RefSeq" id="WP_285722019.1">
    <property type="nucleotide sequence ID" value="NZ_BSDD01000001.1"/>
</dbReference>
<gene>
    <name evidence="7" type="ORF">GETHPA_00640</name>
</gene>
<comment type="subcellular location">
    <subcellularLocation>
        <location evidence="1">Membrane</location>
        <topology evidence="1">Multi-pass membrane protein</topology>
    </subcellularLocation>
</comment>
<feature type="transmembrane region" description="Helical" evidence="5">
    <location>
        <begin position="130"/>
        <end position="151"/>
    </location>
</feature>
<dbReference type="Pfam" id="PF00892">
    <property type="entry name" value="EamA"/>
    <property type="match status" value="2"/>
</dbReference>
<sequence>MPTAAALSRSRAQARMELAGSAFCFGLMAILARKLSQPGMGFTAGHLSVIRFVVGVVLSLAAFRIWPGLYRPGNYRLLVLRGLSGGLVVVLYFYALARIPAGEAGILYNLFPVFATAMSLFLFRERPTIHLLVAILAASLGVVLVLGQGGVALAVRLGAGEAAALAAAVFAAVSANAIRAARPTDNAPTIFFFFCLAGLPVVLPFALDPWPGGLVPWLVALLMSLLAFAGQLLMAEAYGALSVAEAAIWLQLMPVVQYLLAVPLLGERATTAGLAGVALTVTGVAYGTALGHRRRTA</sequence>
<evidence type="ECO:0000256" key="2">
    <source>
        <dbReference type="ARBA" id="ARBA00022692"/>
    </source>
</evidence>
<keyword evidence="4 5" id="KW-0472">Membrane</keyword>
<dbReference type="SUPFAM" id="SSF103481">
    <property type="entry name" value="Multidrug resistance efflux transporter EmrE"/>
    <property type="match status" value="2"/>
</dbReference>
<dbReference type="Proteomes" id="UP001165089">
    <property type="component" value="Unassembled WGS sequence"/>
</dbReference>
<evidence type="ECO:0000259" key="6">
    <source>
        <dbReference type="Pfam" id="PF00892"/>
    </source>
</evidence>
<reference evidence="7 8" key="1">
    <citation type="journal article" date="2023" name="Antonie Van Leeuwenhoek">
        <title>Mesoterricola silvestris gen. nov., sp. nov., Mesoterricola sediminis sp. nov., Geothrix oryzae sp. nov., Geothrix edaphica sp. nov., Geothrix rubra sp. nov., and Geothrix limicola sp. nov., six novel members of Acidobacteriota isolated from soils.</title>
        <authorList>
            <person name="Itoh H."/>
            <person name="Sugisawa Y."/>
            <person name="Mise K."/>
            <person name="Xu Z."/>
            <person name="Kuniyasu M."/>
            <person name="Ushijima N."/>
            <person name="Kawano K."/>
            <person name="Kobayashi E."/>
            <person name="Shiratori Y."/>
            <person name="Masuda Y."/>
            <person name="Senoo K."/>
        </authorList>
    </citation>
    <scope>NUCLEOTIDE SEQUENCE [LARGE SCALE GENOMIC DNA]</scope>
    <source>
        <strain evidence="7 8">Red803</strain>
    </source>
</reference>
<dbReference type="InterPro" id="IPR037185">
    <property type="entry name" value="EmrE-like"/>
</dbReference>
<protein>
    <recommendedName>
        <fullName evidence="6">EamA domain-containing protein</fullName>
    </recommendedName>
</protein>
<comment type="caution">
    <text evidence="7">The sequence shown here is derived from an EMBL/GenBank/DDBJ whole genome shotgun (WGS) entry which is preliminary data.</text>
</comment>
<keyword evidence="8" id="KW-1185">Reference proteome</keyword>
<evidence type="ECO:0000256" key="3">
    <source>
        <dbReference type="ARBA" id="ARBA00022989"/>
    </source>
</evidence>
<feature type="transmembrane region" description="Helical" evidence="5">
    <location>
        <begin position="105"/>
        <end position="123"/>
    </location>
</feature>
<feature type="domain" description="EamA" evidence="6">
    <location>
        <begin position="160"/>
        <end position="285"/>
    </location>
</feature>
<evidence type="ECO:0000256" key="1">
    <source>
        <dbReference type="ARBA" id="ARBA00004141"/>
    </source>
</evidence>
<feature type="transmembrane region" description="Helical" evidence="5">
    <location>
        <begin position="272"/>
        <end position="291"/>
    </location>
</feature>